<dbReference type="GO" id="GO:0004519">
    <property type="term" value="F:endonuclease activity"/>
    <property type="evidence" value="ECO:0007669"/>
    <property type="project" value="UniProtKB-KW"/>
</dbReference>
<dbReference type="Proteomes" id="UP001055868">
    <property type="component" value="Chromosome"/>
</dbReference>
<dbReference type="EMBL" id="CP097218">
    <property type="protein sequence ID" value="UQN29654.1"/>
    <property type="molecule type" value="Genomic_DNA"/>
</dbReference>
<reference evidence="2" key="1">
    <citation type="submission" date="2022-05" db="EMBL/GenBank/DDBJ databases">
        <title>Genomic analysis of Brachybacterium sp. CBA3104.</title>
        <authorList>
            <person name="Roh S.W."/>
            <person name="Kim Y.B."/>
            <person name="Kim Y."/>
        </authorList>
    </citation>
    <scope>NUCLEOTIDE SEQUENCE</scope>
    <source>
        <strain evidence="2">CBA3104</strain>
    </source>
</reference>
<keyword evidence="2" id="KW-0255">Endonuclease</keyword>
<sequence>MEGPDLSEELEGIWDLAVRESQLAAELMRRLAPLWVGRDAVGALAHEGDVEDAQAAVALRTTTTVSYGQIRDAHEALTLFPLLFARVEAGELPVEWLRRVIHRSRDLPEEDRKGLDRVMGGWEFGVTPETFRRLLGELITWFTSLLELSPVERAQKRRHIAAPVVGVDGTASLTVTGPVPEILAFAQSLDAAAETLQAAQRHALDGDDEVPFDEDGTVRASGKTMTRGRLRYEALLRGEVNTDGREVPAARFAILVTIPFLTLLGQSEAPALLEGKHPIPADMARELAGQCPEWMRILTDPVTGAFLPLPPERYRPSVQMVTHLRLRGPECSVPGCVRASCRGVEVDHIEEFDHDHPGQGRVTEIENLHVLCWSHHQVKTARDIDPVRLRDDGSESGEGVERGMRDRHGGSPSSPVDPGIPVSRARGRTHWSLGGAAELTVEDEGDLMTPLIVRELETAWRQHLTTTARATQLHSEAVDDPDANPGAPQARPQKRSAPLGEPPF</sequence>
<keyword evidence="2" id="KW-0540">Nuclease</keyword>
<feature type="compositionally biased region" description="Basic and acidic residues" evidence="1">
    <location>
        <begin position="384"/>
        <end position="409"/>
    </location>
</feature>
<organism evidence="2 3">
    <name type="scientific">Brachybacterium kimchii</name>
    <dbReference type="NCBI Taxonomy" id="2942909"/>
    <lineage>
        <taxon>Bacteria</taxon>
        <taxon>Bacillati</taxon>
        <taxon>Actinomycetota</taxon>
        <taxon>Actinomycetes</taxon>
        <taxon>Micrococcales</taxon>
        <taxon>Dermabacteraceae</taxon>
        <taxon>Brachybacterium</taxon>
    </lineage>
</organism>
<feature type="region of interest" description="Disordered" evidence="1">
    <location>
        <begin position="471"/>
        <end position="504"/>
    </location>
</feature>
<protein>
    <submittedName>
        <fullName evidence="2">HNH endonuclease</fullName>
    </submittedName>
</protein>
<evidence type="ECO:0000256" key="1">
    <source>
        <dbReference type="SAM" id="MobiDB-lite"/>
    </source>
</evidence>
<accession>A0ABY4N522</accession>
<keyword evidence="2" id="KW-0378">Hydrolase</keyword>
<proteinExistence type="predicted"/>
<keyword evidence="3" id="KW-1185">Reference proteome</keyword>
<dbReference type="RefSeq" id="WP_249478846.1">
    <property type="nucleotide sequence ID" value="NZ_CP097218.1"/>
</dbReference>
<feature type="region of interest" description="Disordered" evidence="1">
    <location>
        <begin position="384"/>
        <end position="428"/>
    </location>
</feature>
<gene>
    <name evidence="2" type="ORF">M4486_18815</name>
</gene>
<dbReference type="InterPro" id="IPR003615">
    <property type="entry name" value="HNH_nuc"/>
</dbReference>
<evidence type="ECO:0000313" key="2">
    <source>
        <dbReference type="EMBL" id="UQN29654.1"/>
    </source>
</evidence>
<evidence type="ECO:0000313" key="3">
    <source>
        <dbReference type="Proteomes" id="UP001055868"/>
    </source>
</evidence>
<dbReference type="CDD" id="cd00085">
    <property type="entry name" value="HNHc"/>
    <property type="match status" value="1"/>
</dbReference>
<name>A0ABY4N522_9MICO</name>